<keyword evidence="5 7" id="KW-0472">Membrane</keyword>
<comment type="function">
    <text evidence="7">This protein is part of the stalk that links CF(0) to CF(1). It either transmits conformational changes from CF(0) to CF(1) or is implicated in proton conduction.</text>
</comment>
<evidence type="ECO:0000256" key="3">
    <source>
        <dbReference type="ARBA" id="ARBA00022781"/>
    </source>
</evidence>
<keyword evidence="9" id="KW-1185">Reference proteome</keyword>
<dbReference type="GO" id="GO:0005886">
    <property type="term" value="C:plasma membrane"/>
    <property type="evidence" value="ECO:0007669"/>
    <property type="project" value="UniProtKB-SubCell"/>
</dbReference>
<comment type="subcellular location">
    <subcellularLocation>
        <location evidence="7">Cell membrane</location>
        <topology evidence="7">Peripheral membrane protein</topology>
    </subcellularLocation>
    <subcellularLocation>
        <location evidence="1">Membrane</location>
    </subcellularLocation>
</comment>
<name>A0A4Y1X3X8_9BACT</name>
<keyword evidence="2 7" id="KW-0813">Transport</keyword>
<dbReference type="AlphaFoldDB" id="A0A4Y1X3X8"/>
<dbReference type="Proteomes" id="UP000319374">
    <property type="component" value="Chromosome"/>
</dbReference>
<dbReference type="NCBIfam" id="NF009964">
    <property type="entry name" value="PRK13429.1-3"/>
    <property type="match status" value="1"/>
</dbReference>
<dbReference type="PRINTS" id="PR00125">
    <property type="entry name" value="ATPASEDELTA"/>
</dbReference>
<dbReference type="InterPro" id="IPR000711">
    <property type="entry name" value="ATPase_OSCP/dsu"/>
</dbReference>
<dbReference type="OrthoDB" id="9802471at2"/>
<dbReference type="EMBL" id="AP019736">
    <property type="protein sequence ID" value="BBL07705.1"/>
    <property type="molecule type" value="Genomic_DNA"/>
</dbReference>
<keyword evidence="6 7" id="KW-0066">ATP synthesis</keyword>
<dbReference type="PANTHER" id="PTHR11910">
    <property type="entry name" value="ATP SYNTHASE DELTA CHAIN"/>
    <property type="match status" value="1"/>
</dbReference>
<evidence type="ECO:0000256" key="2">
    <source>
        <dbReference type="ARBA" id="ARBA00022448"/>
    </source>
</evidence>
<comment type="similarity">
    <text evidence="7">Belongs to the ATPase delta chain family.</text>
</comment>
<comment type="function">
    <text evidence="7">F(1)F(0) ATP synthase produces ATP from ADP in the presence of a proton or sodium gradient. F-type ATPases consist of two structural domains, F(1) containing the extramembraneous catalytic core and F(0) containing the membrane proton channel, linked together by a central stalk and a peripheral stalk. During catalysis, ATP synthesis in the catalytic domain of F(1) is coupled via a rotary mechanism of the central stalk subunits to proton translocation.</text>
</comment>
<keyword evidence="7" id="KW-1003">Cell membrane</keyword>
<gene>
    <name evidence="7" type="primary">atpH</name>
    <name evidence="8" type="ORF">A5CPEGH6_23430</name>
</gene>
<protein>
    <recommendedName>
        <fullName evidence="7">ATP synthase subunit delta</fullName>
    </recommendedName>
    <alternativeName>
        <fullName evidence="7">ATP synthase F(1) sector subunit delta</fullName>
    </alternativeName>
    <alternativeName>
        <fullName evidence="7">F-type ATPase subunit delta</fullName>
        <shortName evidence="7">F-ATPase subunit delta</shortName>
    </alternativeName>
</protein>
<evidence type="ECO:0000313" key="9">
    <source>
        <dbReference type="Proteomes" id="UP000319374"/>
    </source>
</evidence>
<organism evidence="8 9">
    <name type="scientific">Alistipes dispar</name>
    <dbReference type="NCBI Taxonomy" id="2585119"/>
    <lineage>
        <taxon>Bacteria</taxon>
        <taxon>Pseudomonadati</taxon>
        <taxon>Bacteroidota</taxon>
        <taxon>Bacteroidia</taxon>
        <taxon>Bacteroidales</taxon>
        <taxon>Rikenellaceae</taxon>
        <taxon>Alistipes</taxon>
    </lineage>
</organism>
<dbReference type="Gene3D" id="1.10.520.20">
    <property type="entry name" value="N-terminal domain of the delta subunit of the F1F0-ATP synthase"/>
    <property type="match status" value="1"/>
</dbReference>
<evidence type="ECO:0000256" key="6">
    <source>
        <dbReference type="ARBA" id="ARBA00023310"/>
    </source>
</evidence>
<dbReference type="RefSeq" id="WP_141429841.1">
    <property type="nucleotide sequence ID" value="NZ_AP019736.1"/>
</dbReference>
<evidence type="ECO:0000256" key="7">
    <source>
        <dbReference type="HAMAP-Rule" id="MF_01416"/>
    </source>
</evidence>
<evidence type="ECO:0000313" key="8">
    <source>
        <dbReference type="EMBL" id="BBL07705.1"/>
    </source>
</evidence>
<dbReference type="KEGG" id="ada:A5CPEGH6_23430"/>
<dbReference type="GO" id="GO:0046933">
    <property type="term" value="F:proton-transporting ATP synthase activity, rotational mechanism"/>
    <property type="evidence" value="ECO:0007669"/>
    <property type="project" value="UniProtKB-UniRule"/>
</dbReference>
<reference evidence="9" key="1">
    <citation type="submission" date="2019-06" db="EMBL/GenBank/DDBJ databases">
        <title>Alistipes onderdonkii subsp. vulgaris subsp. nov., Alistipes dispar sp. nov. and Alistipes communis sp. nov., isolated from human faeces, and creation of Alistipes onderdonkii subsp. onderdonkii subsp. nov.</title>
        <authorList>
            <person name="Sakamoto M."/>
            <person name="Ikeyama N."/>
            <person name="Ogata Y."/>
            <person name="Suda W."/>
            <person name="Iino T."/>
            <person name="Hattori M."/>
            <person name="Ohkuma M."/>
        </authorList>
    </citation>
    <scope>NUCLEOTIDE SEQUENCE [LARGE SCALE GENOMIC DNA]</scope>
    <source>
        <strain evidence="9">5CPEGH6</strain>
    </source>
</reference>
<accession>A0A4Y1X3X8</accession>
<dbReference type="InterPro" id="IPR026015">
    <property type="entry name" value="ATP_synth_OSCP/delta_N_sf"/>
</dbReference>
<evidence type="ECO:0000256" key="5">
    <source>
        <dbReference type="ARBA" id="ARBA00023136"/>
    </source>
</evidence>
<dbReference type="GeneID" id="98674326"/>
<dbReference type="SUPFAM" id="SSF47928">
    <property type="entry name" value="N-terminal domain of the delta subunit of the F1F0-ATP synthase"/>
    <property type="match status" value="1"/>
</dbReference>
<proteinExistence type="inferred from homology"/>
<evidence type="ECO:0000256" key="1">
    <source>
        <dbReference type="ARBA" id="ARBA00004370"/>
    </source>
</evidence>
<dbReference type="NCBIfam" id="TIGR01145">
    <property type="entry name" value="ATP_synt_delta"/>
    <property type="match status" value="1"/>
</dbReference>
<evidence type="ECO:0000256" key="4">
    <source>
        <dbReference type="ARBA" id="ARBA00023065"/>
    </source>
</evidence>
<dbReference type="GO" id="GO:0045259">
    <property type="term" value="C:proton-transporting ATP synthase complex"/>
    <property type="evidence" value="ECO:0007669"/>
    <property type="project" value="UniProtKB-KW"/>
</dbReference>
<keyword evidence="3 7" id="KW-0375">Hydrogen ion transport</keyword>
<keyword evidence="7" id="KW-0139">CF(1)</keyword>
<dbReference type="Pfam" id="PF00213">
    <property type="entry name" value="OSCP"/>
    <property type="match status" value="1"/>
</dbReference>
<dbReference type="HAMAP" id="MF_01416">
    <property type="entry name" value="ATP_synth_delta_bact"/>
    <property type="match status" value="1"/>
</dbReference>
<keyword evidence="4 7" id="KW-0406">Ion transport</keyword>
<sequence length="184" mass="21183">MYTGLIASRYASALAEFSAANGDEERTYDEVRRLIGLYRRDRSLRDVLFSPVVGDEAKLEVLRGAFGRPMSASLEGFVRLVLRHRREHYLYFMFYSFTDLYRRRHNIREALLVTAAPVDDRFAGRVCRAAESRTHGEVRLAREVRPELIGGFVFRMDDVLIDASVAAQLKLLRRKLGCKPNRIV</sequence>